<evidence type="ECO:0008006" key="3">
    <source>
        <dbReference type="Google" id="ProtNLM"/>
    </source>
</evidence>
<dbReference type="InterPro" id="IPR036038">
    <property type="entry name" value="Aminotransferase-like"/>
</dbReference>
<dbReference type="Proteomes" id="UP001321498">
    <property type="component" value="Chromosome"/>
</dbReference>
<evidence type="ECO:0000313" key="1">
    <source>
        <dbReference type="EMBL" id="BDZ46609.1"/>
    </source>
</evidence>
<keyword evidence="2" id="KW-1185">Reference proteome</keyword>
<organism evidence="1 2">
    <name type="scientific">Naasia aerilata</name>
    <dbReference type="NCBI Taxonomy" id="1162966"/>
    <lineage>
        <taxon>Bacteria</taxon>
        <taxon>Bacillati</taxon>
        <taxon>Actinomycetota</taxon>
        <taxon>Actinomycetes</taxon>
        <taxon>Micrococcales</taxon>
        <taxon>Microbacteriaceae</taxon>
        <taxon>Naasia</taxon>
    </lineage>
</organism>
<dbReference type="InterPro" id="IPR043132">
    <property type="entry name" value="BCAT-like_C"/>
</dbReference>
<dbReference type="EMBL" id="AP027731">
    <property type="protein sequence ID" value="BDZ46609.1"/>
    <property type="molecule type" value="Genomic_DNA"/>
</dbReference>
<protein>
    <recommendedName>
        <fullName evidence="3">Aminotransferase class IV</fullName>
    </recommendedName>
</protein>
<dbReference type="Gene3D" id="3.20.10.10">
    <property type="entry name" value="D-amino Acid Aminotransferase, subunit A, domain 2"/>
    <property type="match status" value="1"/>
</dbReference>
<dbReference type="SUPFAM" id="SSF56752">
    <property type="entry name" value="D-aminoacid aminotransferase-like PLP-dependent enzymes"/>
    <property type="match status" value="1"/>
</dbReference>
<name>A0ABM8GE85_9MICO</name>
<dbReference type="Pfam" id="PF01063">
    <property type="entry name" value="Aminotran_4"/>
    <property type="match status" value="1"/>
</dbReference>
<accession>A0ABM8GE85</accession>
<proteinExistence type="predicted"/>
<evidence type="ECO:0000313" key="2">
    <source>
        <dbReference type="Proteomes" id="UP001321498"/>
    </source>
</evidence>
<dbReference type="InterPro" id="IPR001544">
    <property type="entry name" value="Aminotrans_IV"/>
</dbReference>
<gene>
    <name evidence="1" type="ORF">GCM10025866_25180</name>
</gene>
<reference evidence="2" key="1">
    <citation type="journal article" date="2019" name="Int. J. Syst. Evol. Microbiol.">
        <title>The Global Catalogue of Microorganisms (GCM) 10K type strain sequencing project: providing services to taxonomists for standard genome sequencing and annotation.</title>
        <authorList>
            <consortium name="The Broad Institute Genomics Platform"/>
            <consortium name="The Broad Institute Genome Sequencing Center for Infectious Disease"/>
            <person name="Wu L."/>
            <person name="Ma J."/>
        </authorList>
    </citation>
    <scope>NUCLEOTIDE SEQUENCE [LARGE SCALE GENOMIC DNA]</scope>
    <source>
        <strain evidence="2">NBRC 108725</strain>
    </source>
</reference>
<sequence>MPGVKGPDLEALLRARSAVAADGADDGVLLAADGSVADGTTSALLWWRGDRLSIPAHDLPRVASVTAAAVLALAAAEGVPVIGEHARPADLDGLEVWTANAVHGIRGVGRWIGGPAVSSVPGRLDVWRRRLEAQRRPIRPAAAGTTLP</sequence>